<evidence type="ECO:0000256" key="2">
    <source>
        <dbReference type="SAM" id="Phobius"/>
    </source>
</evidence>
<keyword evidence="1" id="KW-1003">Cell membrane</keyword>
<evidence type="ECO:0000256" key="1">
    <source>
        <dbReference type="RuleBase" id="RU369079"/>
    </source>
</evidence>
<gene>
    <name evidence="4" type="ORF">GTW51_22165</name>
</gene>
<keyword evidence="2" id="KW-1133">Transmembrane helix</keyword>
<dbReference type="Pfam" id="PF06808">
    <property type="entry name" value="DctM"/>
    <property type="match status" value="1"/>
</dbReference>
<dbReference type="EMBL" id="JAAAMJ010000039">
    <property type="protein sequence ID" value="NDV89369.1"/>
    <property type="molecule type" value="Genomic_DNA"/>
</dbReference>
<comment type="subcellular location">
    <subcellularLocation>
        <location evidence="1">Cell inner membrane</location>
        <topology evidence="1">Multi-pass membrane protein</topology>
    </subcellularLocation>
</comment>
<keyword evidence="1" id="KW-0813">Transport</keyword>
<reference evidence="4 5" key="1">
    <citation type="submission" date="2020-01" db="EMBL/GenBank/DDBJ databases">
        <title>Genomes of bacteria type strains.</title>
        <authorList>
            <person name="Chen J."/>
            <person name="Zhu S."/>
            <person name="Chen J."/>
        </authorList>
    </citation>
    <scope>NUCLEOTIDE SEQUENCE [LARGE SCALE GENOMIC DNA]</scope>
    <source>
        <strain evidence="4 5">KCTC 52919</strain>
    </source>
</reference>
<dbReference type="Proteomes" id="UP000476332">
    <property type="component" value="Unassembled WGS sequence"/>
</dbReference>
<dbReference type="GO" id="GO:0005886">
    <property type="term" value="C:plasma membrane"/>
    <property type="evidence" value="ECO:0007669"/>
    <property type="project" value="UniProtKB-SubCell"/>
</dbReference>
<name>A0A6L9MN87_9HYPH</name>
<accession>A0A6L9MN87</accession>
<feature type="domain" description="TRAP C4-dicarboxylate transport system permease DctM subunit" evidence="3">
    <location>
        <begin position="6"/>
        <end position="57"/>
    </location>
</feature>
<evidence type="ECO:0000313" key="5">
    <source>
        <dbReference type="Proteomes" id="UP000476332"/>
    </source>
</evidence>
<evidence type="ECO:0000259" key="3">
    <source>
        <dbReference type="Pfam" id="PF06808"/>
    </source>
</evidence>
<keyword evidence="1" id="KW-0997">Cell inner membrane</keyword>
<evidence type="ECO:0000313" key="4">
    <source>
        <dbReference type="EMBL" id="NDV89369.1"/>
    </source>
</evidence>
<keyword evidence="2" id="KW-0472">Membrane</keyword>
<keyword evidence="2" id="KW-0812">Transmembrane</keyword>
<comment type="caution">
    <text evidence="4">The sequence shown here is derived from an EMBL/GenBank/DDBJ whole genome shotgun (WGS) entry which is preliminary data.</text>
</comment>
<comment type="function">
    <text evidence="1">Part of the tripartite ATP-independent periplasmic (TRAP) transport system.</text>
</comment>
<proteinExistence type="predicted"/>
<protein>
    <submittedName>
        <fullName evidence="4">TRAP transporter large permease subunit</fullName>
    </submittedName>
</protein>
<sequence length="101" mass="11248">MANISMVQQGLNPLVVHMIVLYYAALTEVTLPFCIGFFVAATIVQAPWMKVAWHTLKLGATGLCPADASHCLCWQRARPRPPCETLSPAWCSCCRPRIFWA</sequence>
<dbReference type="AlphaFoldDB" id="A0A6L9MN87"/>
<dbReference type="GO" id="GO:0022857">
    <property type="term" value="F:transmembrane transporter activity"/>
    <property type="evidence" value="ECO:0007669"/>
    <property type="project" value="UniProtKB-UniRule"/>
</dbReference>
<organism evidence="4 5">
    <name type="scientific">Aurantimonas aggregata</name>
    <dbReference type="NCBI Taxonomy" id="2047720"/>
    <lineage>
        <taxon>Bacteria</taxon>
        <taxon>Pseudomonadati</taxon>
        <taxon>Pseudomonadota</taxon>
        <taxon>Alphaproteobacteria</taxon>
        <taxon>Hyphomicrobiales</taxon>
        <taxon>Aurantimonadaceae</taxon>
        <taxon>Aurantimonas</taxon>
    </lineage>
</organism>
<keyword evidence="5" id="KW-1185">Reference proteome</keyword>
<dbReference type="InterPro" id="IPR010656">
    <property type="entry name" value="DctM"/>
</dbReference>
<feature type="transmembrane region" description="Helical" evidence="2">
    <location>
        <begin position="20"/>
        <end position="44"/>
    </location>
</feature>